<evidence type="ECO:0000313" key="2">
    <source>
        <dbReference type="Proteomes" id="UP000273159"/>
    </source>
</evidence>
<protein>
    <submittedName>
        <fullName evidence="1">Uncharacterized protein</fullName>
    </submittedName>
</protein>
<comment type="caution">
    <text evidence="1">The sequence shown here is derived from an EMBL/GenBank/DDBJ whole genome shotgun (WGS) entry which is preliminary data.</text>
</comment>
<evidence type="ECO:0000313" key="1">
    <source>
        <dbReference type="EMBL" id="RKO25982.1"/>
    </source>
</evidence>
<dbReference type="Proteomes" id="UP000273159">
    <property type="component" value="Unassembled WGS sequence"/>
</dbReference>
<reference evidence="2" key="2">
    <citation type="submission" date="2018-10" db="EMBL/GenBank/DDBJ databases">
        <authorList>
            <person name="Wang Y."/>
            <person name="Wang J."/>
            <person name="Yang X."/>
            <person name="Wang Z."/>
            <person name="Huang Y."/>
        </authorList>
    </citation>
    <scope>NUCLEOTIDE SEQUENCE [LARGE SCALE GENOMIC DNA]</scope>
    <source>
        <strain evidence="2">J015</strain>
    </source>
</reference>
<proteinExistence type="predicted"/>
<accession>A0A3B0FWE1</accession>
<organism evidence="1 2">
    <name type="scientific">Pseudarthrobacter phenanthrenivorans</name>
    <name type="common">Arthrobacter phenanthrenivorans</name>
    <dbReference type="NCBI Taxonomy" id="361575"/>
    <lineage>
        <taxon>Bacteria</taxon>
        <taxon>Bacillati</taxon>
        <taxon>Actinomycetota</taxon>
        <taxon>Actinomycetes</taxon>
        <taxon>Micrococcales</taxon>
        <taxon>Micrococcaceae</taxon>
        <taxon>Pseudarthrobacter</taxon>
    </lineage>
</organism>
<name>A0A3B0FWE1_PSEPS</name>
<reference evidence="1 2" key="1">
    <citation type="submission" date="2018-10" db="EMBL/GenBank/DDBJ databases">
        <title>Genome-guide identification and characterization of bacteria that degrade polycyclic aromatic hydrocarbons and resist hexavalent chromium simultaneously.</title>
        <authorList>
            <person name="Feng H."/>
        </authorList>
    </citation>
    <scope>NUCLEOTIDE SEQUENCE [LARGE SCALE GENOMIC DNA]</scope>
    <source>
        <strain evidence="1 2">J015</strain>
    </source>
</reference>
<sequence>MAAALSLMAATACSVTVEDPGYEPPPPLPPLEQLRQAALVDPQDFAGNGDLLAFVTEDRTVACFLTSARGAHVNLPYGQNGFSDSENNKLAMVPVAHCELATYPKPDQGDVEDDCAGTNLGYLGGVALLTPDDARYGECRSGVTQMEATYGPKGTKTGPIAELPVLAEGQNLERNGLRCSAYNGGVACGNVSAGVGFFVSAERYELISVPRSSSSPAPSHPSKSA</sequence>
<gene>
    <name evidence="1" type="ORF">D7Z96_04315</name>
</gene>
<dbReference type="EMBL" id="RBNH01000003">
    <property type="protein sequence ID" value="RKO25982.1"/>
    <property type="molecule type" value="Genomic_DNA"/>
</dbReference>
<dbReference type="AlphaFoldDB" id="A0A3B0FWE1"/>